<accession>A0ABD5S4I1</accession>
<keyword evidence="1" id="KW-0418">Kinase</keyword>
<feature type="non-terminal residue" evidence="1">
    <location>
        <position position="58"/>
    </location>
</feature>
<reference evidence="1 2" key="1">
    <citation type="journal article" date="2019" name="Int. J. Syst. Evol. Microbiol.">
        <title>The Global Catalogue of Microorganisms (GCM) 10K type strain sequencing project: providing services to taxonomists for standard genome sequencing and annotation.</title>
        <authorList>
            <consortium name="The Broad Institute Genomics Platform"/>
            <consortium name="The Broad Institute Genome Sequencing Center for Infectious Disease"/>
            <person name="Wu L."/>
            <person name="Ma J."/>
        </authorList>
    </citation>
    <scope>NUCLEOTIDE SEQUENCE [LARGE SCALE GENOMIC DNA]</scope>
    <source>
        <strain evidence="1 2">NBRC 111368</strain>
    </source>
</reference>
<sequence>MAETASATTVGPDEVAALKHVALDGGLAGPVKVSCSGLASRLDASTQTASRRLQRLES</sequence>
<evidence type="ECO:0000313" key="2">
    <source>
        <dbReference type="Proteomes" id="UP001596328"/>
    </source>
</evidence>
<name>A0ABD5S4I1_9EURY</name>
<dbReference type="Proteomes" id="UP001596328">
    <property type="component" value="Unassembled WGS sequence"/>
</dbReference>
<dbReference type="EMBL" id="JBHSWU010000795">
    <property type="protein sequence ID" value="MFC6725947.1"/>
    <property type="molecule type" value="Genomic_DNA"/>
</dbReference>
<gene>
    <name evidence="1" type="ORF">ACFQE1_16560</name>
</gene>
<evidence type="ECO:0000313" key="1">
    <source>
        <dbReference type="EMBL" id="MFC6725947.1"/>
    </source>
</evidence>
<comment type="caution">
    <text evidence="1">The sequence shown here is derived from an EMBL/GenBank/DDBJ whole genome shotgun (WGS) entry which is preliminary data.</text>
</comment>
<organism evidence="1 2">
    <name type="scientific">Halobium palmae</name>
    <dbReference type="NCBI Taxonomy" id="1776492"/>
    <lineage>
        <taxon>Archaea</taxon>
        <taxon>Methanobacteriati</taxon>
        <taxon>Methanobacteriota</taxon>
        <taxon>Stenosarchaea group</taxon>
        <taxon>Halobacteria</taxon>
        <taxon>Halobacteriales</taxon>
        <taxon>Haloferacaceae</taxon>
        <taxon>Halobium</taxon>
    </lineage>
</organism>
<dbReference type="Gene3D" id="1.10.10.10">
    <property type="entry name" value="Winged helix-like DNA-binding domain superfamily/Winged helix DNA-binding domain"/>
    <property type="match status" value="1"/>
</dbReference>
<keyword evidence="2" id="KW-1185">Reference proteome</keyword>
<dbReference type="GO" id="GO:0016301">
    <property type="term" value="F:kinase activity"/>
    <property type="evidence" value="ECO:0007669"/>
    <property type="project" value="UniProtKB-KW"/>
</dbReference>
<dbReference type="AlphaFoldDB" id="A0ABD5S4I1"/>
<dbReference type="InterPro" id="IPR036388">
    <property type="entry name" value="WH-like_DNA-bd_sf"/>
</dbReference>
<proteinExistence type="predicted"/>
<protein>
    <submittedName>
        <fullName evidence="1">Riboflavin kinase</fullName>
    </submittedName>
</protein>
<keyword evidence="1" id="KW-0808">Transferase</keyword>